<feature type="transmembrane region" description="Helical" evidence="1">
    <location>
        <begin position="133"/>
        <end position="158"/>
    </location>
</feature>
<dbReference type="Proteomes" id="UP000275267">
    <property type="component" value="Unassembled WGS sequence"/>
</dbReference>
<organism evidence="2 3">
    <name type="scientific">Panicum miliaceum</name>
    <name type="common">Proso millet</name>
    <name type="synonym">Broomcorn millet</name>
    <dbReference type="NCBI Taxonomy" id="4540"/>
    <lineage>
        <taxon>Eukaryota</taxon>
        <taxon>Viridiplantae</taxon>
        <taxon>Streptophyta</taxon>
        <taxon>Embryophyta</taxon>
        <taxon>Tracheophyta</taxon>
        <taxon>Spermatophyta</taxon>
        <taxon>Magnoliopsida</taxon>
        <taxon>Liliopsida</taxon>
        <taxon>Poales</taxon>
        <taxon>Poaceae</taxon>
        <taxon>PACMAD clade</taxon>
        <taxon>Panicoideae</taxon>
        <taxon>Panicodae</taxon>
        <taxon>Paniceae</taxon>
        <taxon>Panicinae</taxon>
        <taxon>Panicum</taxon>
        <taxon>Panicum sect. Panicum</taxon>
    </lineage>
</organism>
<keyword evidence="1" id="KW-1133">Transmembrane helix</keyword>
<dbReference type="InterPro" id="IPR007217">
    <property type="entry name" value="Per1-like"/>
</dbReference>
<name>A0A3L6TR69_PANMI</name>
<evidence type="ECO:0000313" key="2">
    <source>
        <dbReference type="EMBL" id="RLN42662.1"/>
    </source>
</evidence>
<protein>
    <recommendedName>
        <fullName evidence="1">Post-GPI attachment to proteins factor 3</fullName>
    </recommendedName>
</protein>
<dbReference type="GO" id="GO:0016788">
    <property type="term" value="F:hydrolase activity, acting on ester bonds"/>
    <property type="evidence" value="ECO:0007669"/>
    <property type="project" value="TreeGrafter"/>
</dbReference>
<comment type="function">
    <text evidence="1">Involved in the lipid remodeling steps of GPI-anchor maturation.</text>
</comment>
<dbReference type="STRING" id="4540.A0A3L6TR69"/>
<comment type="subcellular location">
    <subcellularLocation>
        <location evidence="1">Golgi apparatus membrane</location>
        <topology evidence="1">Multi-pass membrane protein</topology>
    </subcellularLocation>
</comment>
<proteinExistence type="inferred from homology"/>
<comment type="similarity">
    <text evidence="1">Belongs to the PGAP3 family.</text>
</comment>
<evidence type="ECO:0000256" key="1">
    <source>
        <dbReference type="RuleBase" id="RU365066"/>
    </source>
</evidence>
<feature type="transmembrane region" description="Helical" evidence="1">
    <location>
        <begin position="205"/>
        <end position="223"/>
    </location>
</feature>
<dbReference type="EMBL" id="PQIB02000001">
    <property type="protein sequence ID" value="RLN42662.1"/>
    <property type="molecule type" value="Genomic_DNA"/>
</dbReference>
<keyword evidence="1" id="KW-0472">Membrane</keyword>
<feature type="chain" id="PRO_5017848394" description="Post-GPI attachment to proteins factor 3" evidence="1">
    <location>
        <begin position="23"/>
        <end position="354"/>
    </location>
</feature>
<sequence>MGLPGPRPRLLLPLLLLGLASAAVAVAAEASEGDVDPLYKACVEECQKTGSLKDTSIKHCVVPTDCWHGKPAAKSWYTHEPLYLQWKEWNCKSECRYHCMMERENERAELGLPPVKYHSKWPLKRASVFQEPLSAALSALTLVVQFNGWLSFFLLLYYKLPLRPETHKTYYEYTGLWHIYGLLAMNSWFWSAIYHSCDTIWTEKLHFSSAAAFLGYSLILAILRTLNLRDEASRVMVAAPILAFVTTHILYLNFYQLDKGLNMKVCTVISIVQFLLWALWAVMTRHPSRLKIIFFAIGGVVSVFLEAYDIPPRWGYVDGRAICLAVAIPLSYLWWSFAKEDAEMRTSAITKKTR</sequence>
<feature type="transmembrane region" description="Helical" evidence="1">
    <location>
        <begin position="235"/>
        <end position="255"/>
    </location>
</feature>
<reference evidence="3" key="1">
    <citation type="journal article" date="2019" name="Nat. Commun.">
        <title>The genome of broomcorn millet.</title>
        <authorList>
            <person name="Zou C."/>
            <person name="Miki D."/>
            <person name="Li D."/>
            <person name="Tang Q."/>
            <person name="Xiao L."/>
            <person name="Rajput S."/>
            <person name="Deng P."/>
            <person name="Jia W."/>
            <person name="Huang R."/>
            <person name="Zhang M."/>
            <person name="Sun Y."/>
            <person name="Hu J."/>
            <person name="Fu X."/>
            <person name="Schnable P.S."/>
            <person name="Li F."/>
            <person name="Zhang H."/>
            <person name="Feng B."/>
            <person name="Zhu X."/>
            <person name="Liu R."/>
            <person name="Schnable J.C."/>
            <person name="Zhu J.-K."/>
            <person name="Zhang H."/>
        </authorList>
    </citation>
    <scope>NUCLEOTIDE SEQUENCE [LARGE SCALE GENOMIC DNA]</scope>
</reference>
<dbReference type="OrthoDB" id="419770at2759"/>
<feature type="transmembrane region" description="Helical" evidence="1">
    <location>
        <begin position="170"/>
        <end position="193"/>
    </location>
</feature>
<keyword evidence="1" id="KW-0333">Golgi apparatus</keyword>
<feature type="transmembrane region" description="Helical" evidence="1">
    <location>
        <begin position="261"/>
        <end position="283"/>
    </location>
</feature>
<dbReference type="GO" id="GO:0000139">
    <property type="term" value="C:Golgi membrane"/>
    <property type="evidence" value="ECO:0007669"/>
    <property type="project" value="UniProtKB-SubCell"/>
</dbReference>
<keyword evidence="3" id="KW-1185">Reference proteome</keyword>
<keyword evidence="1" id="KW-0337">GPI-anchor biosynthesis</keyword>
<feature type="transmembrane region" description="Helical" evidence="1">
    <location>
        <begin position="290"/>
        <end position="308"/>
    </location>
</feature>
<keyword evidence="1" id="KW-0812">Transmembrane</keyword>
<dbReference type="PANTHER" id="PTHR13148">
    <property type="entry name" value="PER1-RELATED"/>
    <property type="match status" value="1"/>
</dbReference>
<gene>
    <name evidence="2" type="ORF">C2845_PM01G01010</name>
</gene>
<accession>A0A3L6TR69</accession>
<evidence type="ECO:0000313" key="3">
    <source>
        <dbReference type="Proteomes" id="UP000275267"/>
    </source>
</evidence>
<feature type="signal peptide" evidence="1">
    <location>
        <begin position="1"/>
        <end position="22"/>
    </location>
</feature>
<dbReference type="GO" id="GO:0005789">
    <property type="term" value="C:endoplasmic reticulum membrane"/>
    <property type="evidence" value="ECO:0007669"/>
    <property type="project" value="TreeGrafter"/>
</dbReference>
<keyword evidence="1" id="KW-0732">Signal</keyword>
<dbReference type="AlphaFoldDB" id="A0A3L6TR69"/>
<dbReference type="GO" id="GO:0006506">
    <property type="term" value="P:GPI anchor biosynthetic process"/>
    <property type="evidence" value="ECO:0007669"/>
    <property type="project" value="UniProtKB-KW"/>
</dbReference>
<comment type="caution">
    <text evidence="2">The sequence shown here is derived from an EMBL/GenBank/DDBJ whole genome shotgun (WGS) entry which is preliminary data.</text>
</comment>
<feature type="transmembrane region" description="Helical" evidence="1">
    <location>
        <begin position="314"/>
        <end position="335"/>
    </location>
</feature>
<dbReference type="Pfam" id="PF04080">
    <property type="entry name" value="Per1"/>
    <property type="match status" value="1"/>
</dbReference>
<dbReference type="PANTHER" id="PTHR13148:SF1">
    <property type="entry name" value="POST-GPI ATTACHMENT TO PROTEINS FACTOR 3"/>
    <property type="match status" value="1"/>
</dbReference>